<dbReference type="InterPro" id="IPR036865">
    <property type="entry name" value="CRAL-TRIO_dom_sf"/>
</dbReference>
<organism evidence="4 5">
    <name type="scientific">Exocentrus adspersus</name>
    <dbReference type="NCBI Taxonomy" id="1586481"/>
    <lineage>
        <taxon>Eukaryota</taxon>
        <taxon>Metazoa</taxon>
        <taxon>Ecdysozoa</taxon>
        <taxon>Arthropoda</taxon>
        <taxon>Hexapoda</taxon>
        <taxon>Insecta</taxon>
        <taxon>Pterygota</taxon>
        <taxon>Neoptera</taxon>
        <taxon>Endopterygota</taxon>
        <taxon>Coleoptera</taxon>
        <taxon>Polyphaga</taxon>
        <taxon>Cucujiformia</taxon>
        <taxon>Chrysomeloidea</taxon>
        <taxon>Cerambycidae</taxon>
        <taxon>Lamiinae</taxon>
        <taxon>Acanthocinini</taxon>
        <taxon>Exocentrus</taxon>
    </lineage>
</organism>
<evidence type="ECO:0000313" key="4">
    <source>
        <dbReference type="EMBL" id="KAJ8918865.1"/>
    </source>
</evidence>
<dbReference type="PANTHER" id="PTHR13518">
    <property type="entry name" value="PUTATIVE TREBLE-CLEF ZINC-FINGER C2ORF42 FAMILY MEMBER"/>
    <property type="match status" value="1"/>
</dbReference>
<gene>
    <name evidence="4" type="ORF">NQ315_011156</name>
</gene>
<evidence type="ECO:0000256" key="1">
    <source>
        <dbReference type="PROSITE-ProRule" id="PRU00325"/>
    </source>
</evidence>
<comment type="caution">
    <text evidence="4">The sequence shown here is derived from an EMBL/GenBank/DDBJ whole genome shotgun (WGS) entry which is preliminary data.</text>
</comment>
<dbReference type="PROSITE" id="PS50966">
    <property type="entry name" value="ZF_SWIM"/>
    <property type="match status" value="1"/>
</dbReference>
<feature type="domain" description="SWIM-type" evidence="3">
    <location>
        <begin position="211"/>
        <end position="260"/>
    </location>
</feature>
<dbReference type="EMBL" id="JANEYG010000022">
    <property type="protein sequence ID" value="KAJ8918865.1"/>
    <property type="molecule type" value="Genomic_DNA"/>
</dbReference>
<sequence length="679" mass="78320">MSITNSKMRIFLPLPYSYITPDSNYSQKLLSGLGKPTKRGIKKCFNCGTYNGTRSTACKNKECGAVLKDSEEKSKVNLDAVKLLTGNERQVFSVRVRDMGPDCRGFVQLPLLQSHDEEDTNIFFRCHEENQNENNIFCVHINSALKSQSIASAVEIKSEVLKSLKVTDEIKQRLRLLAMDRDGPLVQRISKSVMAVKCQVSPKHPLGYLHFTFLRGKSKDVYDRYYCSCTEFMTSDGLKDKSYNVKYKCIHYFACIWALSSDSKYCEEFSHFLISRLASSKTIAANVVHNTSISHCHYKSKTAPTKNTTVRNIPSLSRNKEFQRRPMNLKRCKRLMPKVLPIEIKVLNDSRGIEKPVSWTFLDWISYVTESINKTMIFENCGILNTLVFYIPEEFYNCFKKRIPNVYQEIQHQESFNYSIMNILHLKEIFDTPLIKLKISKKFVHHEQKGYVEYNENEESDGYQYSFIFFLNVGQSTVDESDNTNNSFTIEWIPEVTSFTKVGQLKLQFENRLVILIRTAAHDPKKHAQDDVFKTGKMILDIAALEDEAVQIYGVTAIFDLSGIGVWHSRSLTPNVVKKAVFAWQNYHCRPKQLEFVNAPLYVNVVLNIFKSFMSEKLKKRVGVHYGGCESLHQVVDRRILPPEYGGEGESLESLVGYWSERLVTRRSWFIDDEQYKAE</sequence>
<name>A0AAV8VXC8_9CUCU</name>
<evidence type="ECO:0000313" key="5">
    <source>
        <dbReference type="Proteomes" id="UP001159042"/>
    </source>
</evidence>
<dbReference type="Pfam" id="PF14952">
    <property type="entry name" value="zf-tcix"/>
    <property type="match status" value="1"/>
</dbReference>
<proteinExistence type="predicted"/>
<accession>A0AAV8VXC8</accession>
<evidence type="ECO:0000259" key="2">
    <source>
        <dbReference type="PROSITE" id="PS50191"/>
    </source>
</evidence>
<keyword evidence="1" id="KW-0862">Zinc</keyword>
<dbReference type="InterPro" id="IPR007527">
    <property type="entry name" value="Znf_SWIM"/>
</dbReference>
<dbReference type="InterPro" id="IPR001251">
    <property type="entry name" value="CRAL-TRIO_dom"/>
</dbReference>
<dbReference type="Gene3D" id="3.40.525.10">
    <property type="entry name" value="CRAL-TRIO lipid binding domain"/>
    <property type="match status" value="1"/>
</dbReference>
<dbReference type="InterPro" id="IPR026049">
    <property type="entry name" value="C2orf42"/>
</dbReference>
<feature type="domain" description="CRAL-TRIO" evidence="2">
    <location>
        <begin position="510"/>
        <end position="653"/>
    </location>
</feature>
<dbReference type="AlphaFoldDB" id="A0AAV8VXC8"/>
<keyword evidence="1" id="KW-0479">Metal-binding</keyword>
<dbReference type="Gene3D" id="1.20.5.1200">
    <property type="entry name" value="Alpha-tocopherol transfer"/>
    <property type="match status" value="1"/>
</dbReference>
<dbReference type="CDD" id="cd00170">
    <property type="entry name" value="SEC14"/>
    <property type="match status" value="1"/>
</dbReference>
<dbReference type="Proteomes" id="UP001159042">
    <property type="component" value="Unassembled WGS sequence"/>
</dbReference>
<dbReference type="PANTHER" id="PTHR13518:SF1">
    <property type="entry name" value="C2ORF42 HOMOLOG"/>
    <property type="match status" value="1"/>
</dbReference>
<evidence type="ECO:0000259" key="3">
    <source>
        <dbReference type="PROSITE" id="PS50966"/>
    </source>
</evidence>
<keyword evidence="5" id="KW-1185">Reference proteome</keyword>
<dbReference type="PROSITE" id="PS50191">
    <property type="entry name" value="CRAL_TRIO"/>
    <property type="match status" value="1"/>
</dbReference>
<dbReference type="InterPro" id="IPR029269">
    <property type="entry name" value="Zf-tcix"/>
</dbReference>
<dbReference type="GO" id="GO:0005634">
    <property type="term" value="C:nucleus"/>
    <property type="evidence" value="ECO:0007669"/>
    <property type="project" value="TreeGrafter"/>
</dbReference>
<keyword evidence="1" id="KW-0863">Zinc-finger</keyword>
<protein>
    <submittedName>
        <fullName evidence="4">Uncharacterized protein</fullName>
    </submittedName>
</protein>
<dbReference type="Pfam" id="PF00650">
    <property type="entry name" value="CRAL_TRIO"/>
    <property type="match status" value="1"/>
</dbReference>
<dbReference type="GO" id="GO:0008270">
    <property type="term" value="F:zinc ion binding"/>
    <property type="evidence" value="ECO:0007669"/>
    <property type="project" value="UniProtKB-KW"/>
</dbReference>
<dbReference type="SUPFAM" id="SSF52087">
    <property type="entry name" value="CRAL/TRIO domain"/>
    <property type="match status" value="1"/>
</dbReference>
<reference evidence="4 5" key="1">
    <citation type="journal article" date="2023" name="Insect Mol. Biol.">
        <title>Genome sequencing provides insights into the evolution of gene families encoding plant cell wall-degrading enzymes in longhorned beetles.</title>
        <authorList>
            <person name="Shin N.R."/>
            <person name="Okamura Y."/>
            <person name="Kirsch R."/>
            <person name="Pauchet Y."/>
        </authorList>
    </citation>
    <scope>NUCLEOTIDE SEQUENCE [LARGE SCALE GENOMIC DNA]</scope>
    <source>
        <strain evidence="4">EAD_L_NR</strain>
    </source>
</reference>
<dbReference type="SMART" id="SM00516">
    <property type="entry name" value="SEC14"/>
    <property type="match status" value="1"/>
</dbReference>